<proteinExistence type="predicted"/>
<organism evidence="2">
    <name type="scientific">Panstrongylus lignarius</name>
    <dbReference type="NCBI Taxonomy" id="156445"/>
    <lineage>
        <taxon>Eukaryota</taxon>
        <taxon>Metazoa</taxon>
        <taxon>Ecdysozoa</taxon>
        <taxon>Arthropoda</taxon>
        <taxon>Hexapoda</taxon>
        <taxon>Insecta</taxon>
        <taxon>Pterygota</taxon>
        <taxon>Neoptera</taxon>
        <taxon>Paraneoptera</taxon>
        <taxon>Hemiptera</taxon>
        <taxon>Heteroptera</taxon>
        <taxon>Panheteroptera</taxon>
        <taxon>Cimicomorpha</taxon>
        <taxon>Reduviidae</taxon>
        <taxon>Triatominae</taxon>
        <taxon>Panstrongylus</taxon>
    </lineage>
</organism>
<reference evidence="2" key="1">
    <citation type="journal article" date="2018" name="PLoS Negl. Trop. Dis.">
        <title>An insight into the salivary gland and fat body transcriptome of Panstrongylus lignarius (Hemiptera: Heteroptera), the main vector of Chagas disease in Peru.</title>
        <authorList>
            <person name="Nevoa J.C."/>
            <person name="Mendes M.T."/>
            <person name="da Silva M.V."/>
            <person name="Soares S.C."/>
            <person name="Oliveira C.J.F."/>
            <person name="Ribeiro J.M.C."/>
        </authorList>
    </citation>
    <scope>NUCLEOTIDE SEQUENCE</scope>
</reference>
<accession>A0A224XUW5</accession>
<evidence type="ECO:0000256" key="1">
    <source>
        <dbReference type="SAM" id="Phobius"/>
    </source>
</evidence>
<name>A0A224XUW5_9HEMI</name>
<sequence>MFIMPCFILLYFLLSMWRGKYRTFTVCPFINRISNHFSFCYFFLWFFFITTSHIFRFTSFICLRTNS</sequence>
<feature type="transmembrane region" description="Helical" evidence="1">
    <location>
        <begin position="42"/>
        <end position="63"/>
    </location>
</feature>
<keyword evidence="1" id="KW-1133">Transmembrane helix</keyword>
<protein>
    <submittedName>
        <fullName evidence="2">Uncharacterized protein</fullName>
    </submittedName>
</protein>
<dbReference type="EMBL" id="GFTR01000079">
    <property type="protein sequence ID" value="JAW16347.1"/>
    <property type="molecule type" value="Transcribed_RNA"/>
</dbReference>
<keyword evidence="1" id="KW-0812">Transmembrane</keyword>
<dbReference type="AlphaFoldDB" id="A0A224XUW5"/>
<evidence type="ECO:0000313" key="2">
    <source>
        <dbReference type="EMBL" id="JAW16347.1"/>
    </source>
</evidence>
<keyword evidence="1" id="KW-0472">Membrane</keyword>